<reference evidence="1 2" key="2">
    <citation type="journal article" date="2012" name="PLoS Pathog.">
        <title>Diverse lifestyles and strategies of plant pathogenesis encoded in the genomes of eighteen Dothideomycetes fungi.</title>
        <authorList>
            <person name="Ohm R.A."/>
            <person name="Feau N."/>
            <person name="Henrissat B."/>
            <person name="Schoch C.L."/>
            <person name="Horwitz B.A."/>
            <person name="Barry K.W."/>
            <person name="Condon B.J."/>
            <person name="Copeland A.C."/>
            <person name="Dhillon B."/>
            <person name="Glaser F."/>
            <person name="Hesse C.N."/>
            <person name="Kosti I."/>
            <person name="LaButti K."/>
            <person name="Lindquist E.A."/>
            <person name="Lucas S."/>
            <person name="Salamov A.A."/>
            <person name="Bradshaw R.E."/>
            <person name="Ciuffetti L."/>
            <person name="Hamelin R.C."/>
            <person name="Kema G.H.J."/>
            <person name="Lawrence C."/>
            <person name="Scott J.A."/>
            <person name="Spatafora J.W."/>
            <person name="Turgeon B.G."/>
            <person name="de Wit P.J.G.M."/>
            <person name="Zhong S."/>
            <person name="Goodwin S.B."/>
            <person name="Grigoriev I.V."/>
        </authorList>
    </citation>
    <scope>NUCLEOTIDE SEQUENCE [LARGE SCALE GENOMIC DNA]</scope>
    <source>
        <strain evidence="2">NZE10 / CBS 128990</strain>
    </source>
</reference>
<accession>N1Q5G3</accession>
<reference evidence="2" key="1">
    <citation type="journal article" date="2012" name="PLoS Genet.">
        <title>The genomes of the fungal plant pathogens Cladosporium fulvum and Dothistroma septosporum reveal adaptation to different hosts and lifestyles but also signatures of common ancestry.</title>
        <authorList>
            <person name="de Wit P.J.G.M."/>
            <person name="van der Burgt A."/>
            <person name="Oekmen B."/>
            <person name="Stergiopoulos I."/>
            <person name="Abd-Elsalam K.A."/>
            <person name="Aerts A.L."/>
            <person name="Bahkali A.H."/>
            <person name="Beenen H.G."/>
            <person name="Chettri P."/>
            <person name="Cox M.P."/>
            <person name="Datema E."/>
            <person name="de Vries R.P."/>
            <person name="Dhillon B."/>
            <person name="Ganley A.R."/>
            <person name="Griffiths S.A."/>
            <person name="Guo Y."/>
            <person name="Hamelin R.C."/>
            <person name="Henrissat B."/>
            <person name="Kabir M.S."/>
            <person name="Jashni M.K."/>
            <person name="Kema G."/>
            <person name="Klaubauf S."/>
            <person name="Lapidus A."/>
            <person name="Levasseur A."/>
            <person name="Lindquist E."/>
            <person name="Mehrabi R."/>
            <person name="Ohm R.A."/>
            <person name="Owen T.J."/>
            <person name="Salamov A."/>
            <person name="Schwelm A."/>
            <person name="Schijlen E."/>
            <person name="Sun H."/>
            <person name="van den Burg H.A."/>
            <person name="van Ham R.C.H.J."/>
            <person name="Zhang S."/>
            <person name="Goodwin S.B."/>
            <person name="Grigoriev I.V."/>
            <person name="Collemare J."/>
            <person name="Bradshaw R.E."/>
        </authorList>
    </citation>
    <scope>NUCLEOTIDE SEQUENCE [LARGE SCALE GENOMIC DNA]</scope>
    <source>
        <strain evidence="2">NZE10 / CBS 128990</strain>
    </source>
</reference>
<protein>
    <submittedName>
        <fullName evidence="1">Uncharacterized protein</fullName>
    </submittedName>
</protein>
<evidence type="ECO:0000313" key="2">
    <source>
        <dbReference type="Proteomes" id="UP000016933"/>
    </source>
</evidence>
<keyword evidence="2" id="KW-1185">Reference proteome</keyword>
<dbReference type="Proteomes" id="UP000016933">
    <property type="component" value="Unassembled WGS sequence"/>
</dbReference>
<dbReference type="HOGENOM" id="CLU_1917020_0_0_1"/>
<organism evidence="1 2">
    <name type="scientific">Dothistroma septosporum (strain NZE10 / CBS 128990)</name>
    <name type="common">Red band needle blight fungus</name>
    <name type="synonym">Mycosphaerella pini</name>
    <dbReference type="NCBI Taxonomy" id="675120"/>
    <lineage>
        <taxon>Eukaryota</taxon>
        <taxon>Fungi</taxon>
        <taxon>Dikarya</taxon>
        <taxon>Ascomycota</taxon>
        <taxon>Pezizomycotina</taxon>
        <taxon>Dothideomycetes</taxon>
        <taxon>Dothideomycetidae</taxon>
        <taxon>Mycosphaerellales</taxon>
        <taxon>Mycosphaerellaceae</taxon>
        <taxon>Dothistroma</taxon>
    </lineage>
</organism>
<evidence type="ECO:0000313" key="1">
    <source>
        <dbReference type="EMBL" id="EME50294.1"/>
    </source>
</evidence>
<dbReference type="EMBL" id="KB446535">
    <property type="protein sequence ID" value="EME50294.1"/>
    <property type="molecule type" value="Genomic_DNA"/>
</dbReference>
<proteinExistence type="predicted"/>
<name>N1Q5G3_DOTSN</name>
<sequence>MFVSTNTFAHCIPGSHGSAGQVLLACAILRSRQLMTTEVAFTAHVKRKADLTALNIDSNIKEHDILGNLVTQIDSPASRHADTILHGDQGAANGTHDHDVTLTLTHGRWTIEGEFAVSHALPFEQTFRHVYQ</sequence>
<gene>
    <name evidence="1" type="ORF">DOTSEDRAFT_68980</name>
</gene>
<dbReference type="STRING" id="675120.N1Q5G3"/>
<dbReference type="AlphaFoldDB" id="N1Q5G3"/>